<keyword evidence="4" id="KW-0564">Palmitate</keyword>
<dbReference type="GO" id="GO:0016787">
    <property type="term" value="F:hydrolase activity"/>
    <property type="evidence" value="ECO:0007669"/>
    <property type="project" value="InterPro"/>
</dbReference>
<gene>
    <name evidence="8" type="primary">msmE_2</name>
    <name evidence="8" type="ORF">ROSSTS7063_00468</name>
</gene>
<sequence>MKKAKCCLIAVLSGVFVATAVLAGCGQSKKEVSKNDDHLTVYLWENRLMKNIAPYIHEQFPDQDIEFIIGNNDTDLYSYFKEHDELPDIITVRRFSGTDAQDLQPYLMDFASYDVVSKYYSYAVQYYKNAEDEIQWLPICGIPQTIIANKTLFDQYGIKIPENYEEYVQACQQFYDNGIKPYSMDLGEDWSNNEIIQAAAIGEFTSLDGIEWRNGAETAADEVKFDDTLWKRIFSETSQFLKDSHFGKEDINIDVDTGIQMFVEGKSAMFHGHPTVMQQLQKQMDAELIRIPYFSQTSDESYVYMTPSLNIAFNKNLEKDREKLDTALDVLDCMISEEGQKLIADGSGVISLNTDVQTMMRDVPGLEEEINNNAVYIRYSAQKSFDASLEAVHGLLSGEMDETQAYDTLRSVMNRKDLEEKATVNFENEYSISLNDRNGRDAASSILTTIREENDAQLALAPYYYFTSSMYKGECTNSRVGMMTAKSSDTALYFAKINGKQVYELVENYLADADENFYVTNKYELPIASGMKIIVNQEESGFSLKDLTVNDKKIDKEKEYSILLTDTTMSVLKKINPKCEIEQLKDATLSSAWIEAMSKGQQPSAPEDYIEVEQ</sequence>
<dbReference type="InterPro" id="IPR050490">
    <property type="entry name" value="Bact_solute-bd_prot1"/>
</dbReference>
<dbReference type="AlphaFoldDB" id="A0A564SDG5"/>
<dbReference type="SUPFAM" id="SSF53850">
    <property type="entry name" value="Periplasmic binding protein-like II"/>
    <property type="match status" value="1"/>
</dbReference>
<evidence type="ECO:0000256" key="3">
    <source>
        <dbReference type="ARBA" id="ARBA00023136"/>
    </source>
</evidence>
<evidence type="ECO:0000256" key="5">
    <source>
        <dbReference type="ARBA" id="ARBA00023288"/>
    </source>
</evidence>
<evidence type="ECO:0000256" key="1">
    <source>
        <dbReference type="ARBA" id="ARBA00022475"/>
    </source>
</evidence>
<keyword evidence="9" id="KW-1185">Reference proteome</keyword>
<feature type="chain" id="PRO_5021920306" evidence="6">
    <location>
        <begin position="24"/>
        <end position="614"/>
    </location>
</feature>
<dbReference type="EMBL" id="CABHNB010000006">
    <property type="protein sequence ID" value="VUW92823.1"/>
    <property type="molecule type" value="Genomic_DNA"/>
</dbReference>
<evidence type="ECO:0000256" key="4">
    <source>
        <dbReference type="ARBA" id="ARBA00023139"/>
    </source>
</evidence>
<protein>
    <submittedName>
        <fullName evidence="8">Multiple sugar-binding protein</fullName>
    </submittedName>
</protein>
<dbReference type="InterPro" id="IPR008334">
    <property type="entry name" value="5'-Nucleotdase_C"/>
</dbReference>
<dbReference type="PANTHER" id="PTHR43649">
    <property type="entry name" value="ARABINOSE-BINDING PROTEIN-RELATED"/>
    <property type="match status" value="1"/>
</dbReference>
<keyword evidence="1" id="KW-1003">Cell membrane</keyword>
<feature type="signal peptide" evidence="6">
    <location>
        <begin position="1"/>
        <end position="23"/>
    </location>
</feature>
<evidence type="ECO:0000313" key="8">
    <source>
        <dbReference type="EMBL" id="VUW92823.1"/>
    </source>
</evidence>
<keyword evidence="3" id="KW-0472">Membrane</keyword>
<evidence type="ECO:0000313" key="9">
    <source>
        <dbReference type="Proteomes" id="UP000409147"/>
    </source>
</evidence>
<dbReference type="SUPFAM" id="SSF55816">
    <property type="entry name" value="5'-nucleotidase (syn. UDP-sugar hydrolase), C-terminal domain"/>
    <property type="match status" value="1"/>
</dbReference>
<dbReference type="PANTHER" id="PTHR43649:SF33">
    <property type="entry name" value="POLYGALACTURONAN_RHAMNOGALACTURONAN-BINDING PROTEIN YTCQ"/>
    <property type="match status" value="1"/>
</dbReference>
<proteinExistence type="predicted"/>
<evidence type="ECO:0000256" key="2">
    <source>
        <dbReference type="ARBA" id="ARBA00022729"/>
    </source>
</evidence>
<keyword evidence="2 6" id="KW-0732">Signal</keyword>
<evidence type="ECO:0000259" key="7">
    <source>
        <dbReference type="Pfam" id="PF02872"/>
    </source>
</evidence>
<dbReference type="InterPro" id="IPR006059">
    <property type="entry name" value="SBP"/>
</dbReference>
<dbReference type="Gene3D" id="3.90.780.10">
    <property type="entry name" value="5'-Nucleotidase, C-terminal domain"/>
    <property type="match status" value="1"/>
</dbReference>
<dbReference type="Pfam" id="PF01547">
    <property type="entry name" value="SBP_bac_1"/>
    <property type="match status" value="1"/>
</dbReference>
<organism evidence="8 9">
    <name type="scientific">Blautia obeum</name>
    <dbReference type="NCBI Taxonomy" id="40520"/>
    <lineage>
        <taxon>Bacteria</taxon>
        <taxon>Bacillati</taxon>
        <taxon>Bacillota</taxon>
        <taxon>Clostridia</taxon>
        <taxon>Lachnospirales</taxon>
        <taxon>Lachnospiraceae</taxon>
        <taxon>Blautia</taxon>
    </lineage>
</organism>
<dbReference type="GO" id="GO:0009166">
    <property type="term" value="P:nucleotide catabolic process"/>
    <property type="evidence" value="ECO:0007669"/>
    <property type="project" value="InterPro"/>
</dbReference>
<reference evidence="8 9" key="1">
    <citation type="submission" date="2019-07" db="EMBL/GenBank/DDBJ databases">
        <authorList>
            <person name="Hibberd C M."/>
            <person name="Gehrig L. J."/>
            <person name="Chang H.-W."/>
            <person name="Venkatesh S."/>
        </authorList>
    </citation>
    <scope>NUCLEOTIDE SEQUENCE [LARGE SCALE GENOMIC DNA]</scope>
    <source>
        <strain evidence="8">Ruminococcus_obeum_SSTS_Bg7063</strain>
    </source>
</reference>
<name>A0A564SDG5_9FIRM</name>
<dbReference type="InterPro" id="IPR036907">
    <property type="entry name" value="5'-Nucleotdase_C_sf"/>
</dbReference>
<evidence type="ECO:0000256" key="6">
    <source>
        <dbReference type="SAM" id="SignalP"/>
    </source>
</evidence>
<dbReference type="Gene3D" id="3.40.190.10">
    <property type="entry name" value="Periplasmic binding protein-like II"/>
    <property type="match status" value="2"/>
</dbReference>
<keyword evidence="5" id="KW-0449">Lipoprotein</keyword>
<dbReference type="Proteomes" id="UP000409147">
    <property type="component" value="Unassembled WGS sequence"/>
</dbReference>
<dbReference type="Pfam" id="PF02872">
    <property type="entry name" value="5_nucleotid_C"/>
    <property type="match status" value="1"/>
</dbReference>
<dbReference type="PROSITE" id="PS51257">
    <property type="entry name" value="PROKAR_LIPOPROTEIN"/>
    <property type="match status" value="1"/>
</dbReference>
<dbReference type="RefSeq" id="WP_144368328.1">
    <property type="nucleotide sequence ID" value="NZ_CABHNB010000006.1"/>
</dbReference>
<feature type="domain" description="5'-Nucleotidase C-terminal" evidence="7">
    <location>
        <begin position="447"/>
        <end position="567"/>
    </location>
</feature>
<accession>A0A564SDG5</accession>